<sequence>MDKKVIILTKSDKNGGYCVAGIDTSNGKFIRLVSEDEESEYALFDSDITYEDGQCLKVMDTIYVKLKDKQDCWFQPENYIIDSEYYLKKIGTATLDQIKNYLTHQDYIFYNNSNSILTNELRKQLKKYSLLIVELDELNLWRDKFKEKRIMASFLYNNQRYSYIKITDSILTEKYYYEVCQSEPRPYTLNNVIVIFSLACVFNMNASHYKLIANIIEQPRRVGFRNIMF</sequence>
<protein>
    <submittedName>
        <fullName evidence="1">Uncharacterized protein</fullName>
    </submittedName>
</protein>
<proteinExistence type="predicted"/>
<evidence type="ECO:0000313" key="1">
    <source>
        <dbReference type="EMBL" id="GKX66880.1"/>
    </source>
</evidence>
<accession>A0ACB5RCK9</accession>
<dbReference type="EMBL" id="BROD01000001">
    <property type="protein sequence ID" value="GKX66880.1"/>
    <property type="molecule type" value="Genomic_DNA"/>
</dbReference>
<gene>
    <name evidence="1" type="ORF">rsdtw13_21380</name>
</gene>
<keyword evidence="2" id="KW-1185">Reference proteome</keyword>
<reference evidence="1" key="1">
    <citation type="journal article" date="2025" name="Int. J. Syst. Evol. Microbiol.">
        <title>Inconstantimicrobium mannanitabidum sp. nov., a novel member of the family Clostridiaceae isolated from anoxic soil under the treatment of reductive soil disinfestation.</title>
        <authorList>
            <person name="Ueki A."/>
            <person name="Tonouchi A."/>
            <person name="Honma S."/>
            <person name="Kaku N."/>
            <person name="Ueki K."/>
        </authorList>
    </citation>
    <scope>NUCLEOTIDE SEQUENCE</scope>
    <source>
        <strain evidence="1">TW13</strain>
    </source>
</reference>
<dbReference type="Proteomes" id="UP001058074">
    <property type="component" value="Unassembled WGS sequence"/>
</dbReference>
<name>A0ACB5RCK9_9CLOT</name>
<organism evidence="1 2">
    <name type="scientific">Inconstantimicrobium mannanitabidum</name>
    <dbReference type="NCBI Taxonomy" id="1604901"/>
    <lineage>
        <taxon>Bacteria</taxon>
        <taxon>Bacillati</taxon>
        <taxon>Bacillota</taxon>
        <taxon>Clostridia</taxon>
        <taxon>Eubacteriales</taxon>
        <taxon>Clostridiaceae</taxon>
        <taxon>Inconstantimicrobium</taxon>
    </lineage>
</organism>
<comment type="caution">
    <text evidence="1">The sequence shown here is derived from an EMBL/GenBank/DDBJ whole genome shotgun (WGS) entry which is preliminary data.</text>
</comment>
<evidence type="ECO:0000313" key="2">
    <source>
        <dbReference type="Proteomes" id="UP001058074"/>
    </source>
</evidence>